<sequence>MGAKKKDILIQFNRDIILASARKLFQLSGINRTSMDEIAREADCSKSTIYVYFKNKDEIINYIVYEHMVLLRNALQECTPDNKDFERSYYAICNTLVDFQEQYPLYFESLLSEIDVEQEKIQQPGLLADIYKVGEQINDIIGELLKSGIEHNCLREDLELIPTVFYLWSSISGIILLANQKQKYLKMRVGMDKTMFLNYSFKTLLQSIIK</sequence>
<feature type="DNA-binding region" description="H-T-H motif" evidence="2">
    <location>
        <begin position="34"/>
        <end position="53"/>
    </location>
</feature>
<evidence type="ECO:0000313" key="4">
    <source>
        <dbReference type="EMBL" id="MBC3795854.1"/>
    </source>
</evidence>
<evidence type="ECO:0000256" key="1">
    <source>
        <dbReference type="ARBA" id="ARBA00023125"/>
    </source>
</evidence>
<dbReference type="Gene3D" id="1.10.357.10">
    <property type="entry name" value="Tetracycline Repressor, domain 2"/>
    <property type="match status" value="1"/>
</dbReference>
<dbReference type="PANTHER" id="PTHR43479">
    <property type="entry name" value="ACREF/ENVCD OPERON REPRESSOR-RELATED"/>
    <property type="match status" value="1"/>
</dbReference>
<dbReference type="InterPro" id="IPR001647">
    <property type="entry name" value="HTH_TetR"/>
</dbReference>
<dbReference type="InterPro" id="IPR009057">
    <property type="entry name" value="Homeodomain-like_sf"/>
</dbReference>
<name>A0ABR6WHB9_9FIRM</name>
<gene>
    <name evidence="4" type="ORF">GH807_02140</name>
</gene>
<dbReference type="PROSITE" id="PS50977">
    <property type="entry name" value="HTH_TETR_2"/>
    <property type="match status" value="1"/>
</dbReference>
<dbReference type="Proteomes" id="UP000653358">
    <property type="component" value="Unassembled WGS sequence"/>
</dbReference>
<dbReference type="Pfam" id="PF00440">
    <property type="entry name" value="TetR_N"/>
    <property type="match status" value="1"/>
</dbReference>
<keyword evidence="5" id="KW-1185">Reference proteome</keyword>
<comment type="caution">
    <text evidence="4">The sequence shown here is derived from an EMBL/GenBank/DDBJ whole genome shotgun (WGS) entry which is preliminary data.</text>
</comment>
<proteinExistence type="predicted"/>
<dbReference type="SUPFAM" id="SSF46689">
    <property type="entry name" value="Homeodomain-like"/>
    <property type="match status" value="1"/>
</dbReference>
<dbReference type="PANTHER" id="PTHR43479:SF20">
    <property type="entry name" value="HTH TETR-TYPE DOMAIN-CONTAINING PROTEIN"/>
    <property type="match status" value="1"/>
</dbReference>
<evidence type="ECO:0000259" key="3">
    <source>
        <dbReference type="PROSITE" id="PS50977"/>
    </source>
</evidence>
<organism evidence="4 5">
    <name type="scientific">Acetobacterium tundrae</name>
    <dbReference type="NCBI Taxonomy" id="132932"/>
    <lineage>
        <taxon>Bacteria</taxon>
        <taxon>Bacillati</taxon>
        <taxon>Bacillota</taxon>
        <taxon>Clostridia</taxon>
        <taxon>Eubacteriales</taxon>
        <taxon>Eubacteriaceae</taxon>
        <taxon>Acetobacterium</taxon>
    </lineage>
</organism>
<keyword evidence="1 2" id="KW-0238">DNA-binding</keyword>
<evidence type="ECO:0000256" key="2">
    <source>
        <dbReference type="PROSITE-ProRule" id="PRU00335"/>
    </source>
</evidence>
<accession>A0ABR6WHB9</accession>
<dbReference type="PRINTS" id="PR00455">
    <property type="entry name" value="HTHTETR"/>
</dbReference>
<reference evidence="4 5" key="1">
    <citation type="journal article" date="2020" name="mSystems">
        <title>Defining Genomic and Predicted Metabolic Features of the Acetobacterium Genus.</title>
        <authorList>
            <person name="Ross D.E."/>
            <person name="Marshall C.W."/>
            <person name="Gulliver D."/>
            <person name="May H.D."/>
            <person name="Norman R.S."/>
        </authorList>
    </citation>
    <scope>NUCLEOTIDE SEQUENCE [LARGE SCALE GENOMIC DNA]</scope>
    <source>
        <strain evidence="4 5">DSM 9173</strain>
    </source>
</reference>
<feature type="domain" description="HTH tetR-type" evidence="3">
    <location>
        <begin position="11"/>
        <end position="71"/>
    </location>
</feature>
<evidence type="ECO:0000313" key="5">
    <source>
        <dbReference type="Proteomes" id="UP000653358"/>
    </source>
</evidence>
<dbReference type="InterPro" id="IPR050624">
    <property type="entry name" value="HTH-type_Tx_Regulator"/>
</dbReference>
<protein>
    <submittedName>
        <fullName evidence="4">TetR family transcriptional regulator</fullName>
    </submittedName>
</protein>
<dbReference type="RefSeq" id="WP_148602534.1">
    <property type="nucleotide sequence ID" value="NZ_RXYB01000003.1"/>
</dbReference>
<dbReference type="EMBL" id="WJBB01000002">
    <property type="protein sequence ID" value="MBC3795854.1"/>
    <property type="molecule type" value="Genomic_DNA"/>
</dbReference>